<protein>
    <recommendedName>
        <fullName evidence="1">Dockerin domain-containing protein</fullName>
    </recommendedName>
</protein>
<dbReference type="AlphaFoldDB" id="A0A382VF50"/>
<evidence type="ECO:0000313" key="2">
    <source>
        <dbReference type="EMBL" id="SVD44518.1"/>
    </source>
</evidence>
<feature type="non-terminal residue" evidence="2">
    <location>
        <position position="1"/>
    </location>
</feature>
<evidence type="ECO:0000259" key="1">
    <source>
        <dbReference type="PROSITE" id="PS51766"/>
    </source>
</evidence>
<name>A0A382VF50_9ZZZZ</name>
<dbReference type="Gene3D" id="2.60.40.4070">
    <property type="match status" value="1"/>
</dbReference>
<dbReference type="GO" id="GO:0004553">
    <property type="term" value="F:hydrolase activity, hydrolyzing O-glycosyl compounds"/>
    <property type="evidence" value="ECO:0007669"/>
    <property type="project" value="InterPro"/>
</dbReference>
<reference evidence="2" key="1">
    <citation type="submission" date="2018-05" db="EMBL/GenBank/DDBJ databases">
        <authorList>
            <person name="Lanie J.A."/>
            <person name="Ng W.-L."/>
            <person name="Kazmierczak K.M."/>
            <person name="Andrzejewski T.M."/>
            <person name="Davidsen T.M."/>
            <person name="Wayne K.J."/>
            <person name="Tettelin H."/>
            <person name="Glass J.I."/>
            <person name="Rusch D."/>
            <person name="Podicherti R."/>
            <person name="Tsui H.-C.T."/>
            <person name="Winkler M.E."/>
        </authorList>
    </citation>
    <scope>NUCLEOTIDE SEQUENCE</scope>
</reference>
<organism evidence="2">
    <name type="scientific">marine metagenome</name>
    <dbReference type="NCBI Taxonomy" id="408172"/>
    <lineage>
        <taxon>unclassified sequences</taxon>
        <taxon>metagenomes</taxon>
        <taxon>ecological metagenomes</taxon>
    </lineage>
</organism>
<gene>
    <name evidence="2" type="ORF">METZ01_LOCUS397372</name>
</gene>
<dbReference type="GO" id="GO:0000272">
    <property type="term" value="P:polysaccharide catabolic process"/>
    <property type="evidence" value="ECO:0007669"/>
    <property type="project" value="InterPro"/>
</dbReference>
<dbReference type="InterPro" id="IPR016134">
    <property type="entry name" value="Dockerin_dom"/>
</dbReference>
<feature type="domain" description="Dockerin" evidence="1">
    <location>
        <begin position="70"/>
        <end position="136"/>
    </location>
</feature>
<feature type="non-terminal residue" evidence="2">
    <location>
        <position position="285"/>
    </location>
</feature>
<sequence length="285" mass="29797">DGTCEDVAGECLDENGACTGDFTCPDGVIGAWSNDTLCDDGAWGVDFACDELCQDGGACGNPVPEDCLEEECIPGDVNGDDDVNVLDIVATVNYILEGGDDFAVACADVNADGDVNVLDIVATVNFILEGRTADASSARLIKAGNALNLNADGYIGGVQMTLSHGADFSIELTDKAMVADYRTNGNETTLIIVAPEGDELFIATGEYDIVEMIVANSAGQMDVSVVPNSFVLSEAYPNPFNPSTSINLSIPEAGHVSVMVYNVMGQLVSTLADGHMDASNYSFTW</sequence>
<dbReference type="CDD" id="cd14256">
    <property type="entry name" value="Dockerin_I"/>
    <property type="match status" value="1"/>
</dbReference>
<dbReference type="InterPro" id="IPR036439">
    <property type="entry name" value="Dockerin_dom_sf"/>
</dbReference>
<proteinExistence type="predicted"/>
<dbReference type="InterPro" id="IPR002105">
    <property type="entry name" value="Dockerin_1_rpt"/>
</dbReference>
<dbReference type="PROSITE" id="PS51766">
    <property type="entry name" value="DOCKERIN"/>
    <property type="match status" value="1"/>
</dbReference>
<accession>A0A382VF50</accession>
<dbReference type="Pfam" id="PF00404">
    <property type="entry name" value="Dockerin_1"/>
    <property type="match status" value="1"/>
</dbReference>
<dbReference type="EMBL" id="UINC01151110">
    <property type="protein sequence ID" value="SVD44518.1"/>
    <property type="molecule type" value="Genomic_DNA"/>
</dbReference>
<dbReference type="SUPFAM" id="SSF63446">
    <property type="entry name" value="Type I dockerin domain"/>
    <property type="match status" value="1"/>
</dbReference>
<dbReference type="Gene3D" id="1.10.1330.10">
    <property type="entry name" value="Dockerin domain"/>
    <property type="match status" value="1"/>
</dbReference>